<evidence type="ECO:0000256" key="2">
    <source>
        <dbReference type="ARBA" id="ARBA00022525"/>
    </source>
</evidence>
<evidence type="ECO:0000259" key="5">
    <source>
        <dbReference type="Pfam" id="PF17210"/>
    </source>
</evidence>
<dbReference type="Gene3D" id="2.60.40.10">
    <property type="entry name" value="Immunoglobulins"/>
    <property type="match status" value="2"/>
</dbReference>
<evidence type="ECO:0000259" key="6">
    <source>
        <dbReference type="Pfam" id="PF18962"/>
    </source>
</evidence>
<dbReference type="NCBIfam" id="TIGR01451">
    <property type="entry name" value="B_ant_repeat"/>
    <property type="match status" value="1"/>
</dbReference>
<dbReference type="InterPro" id="IPR026444">
    <property type="entry name" value="Secre_tail"/>
</dbReference>
<proteinExistence type="predicted"/>
<evidence type="ECO:0000256" key="1">
    <source>
        <dbReference type="ARBA" id="ARBA00004613"/>
    </source>
</evidence>
<feature type="domain" description="DUF7619" evidence="7">
    <location>
        <begin position="1039"/>
        <end position="1170"/>
    </location>
</feature>
<feature type="chain" id="PRO_5016087754" description="Secretion system C-terminal sorting domain-containing protein" evidence="4">
    <location>
        <begin position="25"/>
        <end position="1258"/>
    </location>
</feature>
<dbReference type="EMBL" id="QKSB01000011">
    <property type="protein sequence ID" value="PZE16145.1"/>
    <property type="molecule type" value="Genomic_DNA"/>
</dbReference>
<dbReference type="InterPro" id="IPR047589">
    <property type="entry name" value="DUF11_rpt"/>
</dbReference>
<keyword evidence="3 4" id="KW-0732">Signal</keyword>
<feature type="signal peptide" evidence="4">
    <location>
        <begin position="1"/>
        <end position="24"/>
    </location>
</feature>
<evidence type="ECO:0008006" key="10">
    <source>
        <dbReference type="Google" id="ProtNLM"/>
    </source>
</evidence>
<comment type="subcellular location">
    <subcellularLocation>
        <location evidence="1">Secreted</location>
    </subcellularLocation>
</comment>
<dbReference type="Pfam" id="PF18962">
    <property type="entry name" value="Por_Secre_tail"/>
    <property type="match status" value="1"/>
</dbReference>
<keyword evidence="9" id="KW-1185">Reference proteome</keyword>
<dbReference type="InterPro" id="IPR033764">
    <property type="entry name" value="Sdr_B"/>
</dbReference>
<feature type="domain" description="Secretion system C-terminal sorting" evidence="6">
    <location>
        <begin position="1188"/>
        <end position="1256"/>
    </location>
</feature>
<dbReference type="NCBIfam" id="TIGR04183">
    <property type="entry name" value="Por_Secre_tail"/>
    <property type="match status" value="1"/>
</dbReference>
<accession>A0A2W1NA26</accession>
<dbReference type="GO" id="GO:0005576">
    <property type="term" value="C:extracellular region"/>
    <property type="evidence" value="ECO:0007669"/>
    <property type="project" value="UniProtKB-SubCell"/>
</dbReference>
<evidence type="ECO:0000313" key="9">
    <source>
        <dbReference type="Proteomes" id="UP000249248"/>
    </source>
</evidence>
<dbReference type="Proteomes" id="UP000249248">
    <property type="component" value="Unassembled WGS sequence"/>
</dbReference>
<comment type="caution">
    <text evidence="8">The sequence shown here is derived from an EMBL/GenBank/DDBJ whole genome shotgun (WGS) entry which is preliminary data.</text>
</comment>
<evidence type="ECO:0000259" key="7">
    <source>
        <dbReference type="Pfam" id="PF24595"/>
    </source>
</evidence>
<dbReference type="SUPFAM" id="SSF117074">
    <property type="entry name" value="Hypothetical protein PA1324"/>
    <property type="match status" value="2"/>
</dbReference>
<name>A0A2W1NA26_9FLAO</name>
<dbReference type="InterPro" id="IPR013783">
    <property type="entry name" value="Ig-like_fold"/>
</dbReference>
<dbReference type="OrthoDB" id="1110367at2"/>
<feature type="domain" description="SD-repeat containing protein B" evidence="5">
    <location>
        <begin position="812"/>
        <end position="877"/>
    </location>
</feature>
<dbReference type="Pfam" id="PF24595">
    <property type="entry name" value="DUF7619"/>
    <property type="match status" value="1"/>
</dbReference>
<dbReference type="Gene3D" id="2.60.40.740">
    <property type="match status" value="1"/>
</dbReference>
<keyword evidence="2" id="KW-0964">Secreted</keyword>
<dbReference type="RefSeq" id="WP_111064192.1">
    <property type="nucleotide sequence ID" value="NZ_JBHUCU010000005.1"/>
</dbReference>
<gene>
    <name evidence="8" type="ORF">DNU06_14350</name>
</gene>
<evidence type="ECO:0000313" key="8">
    <source>
        <dbReference type="EMBL" id="PZE16145.1"/>
    </source>
</evidence>
<organism evidence="8 9">
    <name type="scientific">Putridiphycobacter roseus</name>
    <dbReference type="NCBI Taxonomy" id="2219161"/>
    <lineage>
        <taxon>Bacteria</taxon>
        <taxon>Pseudomonadati</taxon>
        <taxon>Bacteroidota</taxon>
        <taxon>Flavobacteriia</taxon>
        <taxon>Flavobacteriales</taxon>
        <taxon>Crocinitomicaceae</taxon>
        <taxon>Putridiphycobacter</taxon>
    </lineage>
</organism>
<dbReference type="AlphaFoldDB" id="A0A2W1NA26"/>
<dbReference type="InterPro" id="IPR055353">
    <property type="entry name" value="DUF7619"/>
</dbReference>
<protein>
    <recommendedName>
        <fullName evidence="10">Secretion system C-terminal sorting domain-containing protein</fullName>
    </recommendedName>
</protein>
<reference evidence="8 9" key="1">
    <citation type="submission" date="2018-06" db="EMBL/GenBank/DDBJ databases">
        <title>The draft genome sequence of Crocinitomix sp. SM1701.</title>
        <authorList>
            <person name="Zhang X."/>
        </authorList>
    </citation>
    <scope>NUCLEOTIDE SEQUENCE [LARGE SCALE GENOMIC DNA]</scope>
    <source>
        <strain evidence="8 9">SM1701</strain>
    </source>
</reference>
<dbReference type="Pfam" id="PF17210">
    <property type="entry name" value="SdrD_B"/>
    <property type="match status" value="1"/>
</dbReference>
<sequence>MKLLNIFYSSIFIFFASISFSQTALTSINQESTIYLRPLTCDSISLSIAPNGLDTVNSADINYSFTGTNLLGINYNLTVTWGDSTVTTHTGSSVSNHTAIIWSPALVNNLSYTGPNAIKIVLSESVSGDSLFKQSLYYSNSCEELNFVANVDCDNDGIIDTLHTFFFPTDLYLYNSTDTIYAQNRTSGVLPLYGFPKILPGTYSIGLNSNLLISSITPSTITFPITGPSPNVTAILNCPYQSCFSGTVFCDDNNNGIYDSLTESPVHNMPVLSGISDTNGFYSTIVGGSWPITTSQYLPMPTSWLAANGYYSANNHYMVDTSYLDSNCVANPPFNIPLNCNLTNADSVCFDGIIFEDLNANGTLDSNENTFTNVPINVNIDGSSQYIFSDTNGYFSYTGVNVGGIDSLIISVFQNWLNNNNFTTNGPIELLNYDCNSNHTTNISLSAPNFNSISTIVSNAGTYNPVCDTVTLSISPIGIDSTINEDIDIYFTGVNILNQQYSVQVNWGDNTTSTHTGTTTLANQAIVWTPALSHAYTIDSVYQIGLTLTKTATQHSKSLNIYYVNSSICPDYFLNINNILDCDGNGNQDATIYNVSSWPNITYNYILHYSSFYLYNATDTIFANACQTYTQMVSWPDSMPAGTYTLGILQSALDSFDLSWLSSIPGNSITMPNNGPIQNITNTFNCVQNQVCLNGYVFCDDNGNGILDGNESTIPNAPIEVNSNVAYSGAINTIDSTDALGYYNFPFTIYDTAYFNVNLDQAWLNTNGYIANNSTFYFDYPSINNSDSILDCNTHFNIPIVCNATAADTICVGGTIFCDQNNNGILDPNESVLPNAPVTITLLNGTGSFTTFTDSLGNYTYQNYHPGMDSVSVNIPSYWLNNNNYNPLSSVTVSLLDCSINTNLGVDCNIPIPCDNTWINIFGSGPYYQNWTNTLALNFGNSNITFPGSIYTISITIPNGSSLDTSSFSITNYTLIGNTLTWTQTINGFDSLLIDFNIDAGIADSTQHNYTATISGLNLDCDSTNNTVNYTAIVGSSYDPNNKLVNLPQYINAGIQEELIYTINFQNTGTAPAQDVRIEDDLSQYLDWNSIQVISKSHNMYYSLDVNGKITFTFPQIWLPDSTSNEPLSKGFVSFKIKENINVPLNVPIENTASIYFDMNPAIVTNTTSNINSVLSSGSTLNSTVLNIYPNPSSGLFHVVSSEMINEIRVFDLSGKQVFYQNDSNNHIQVDLSNLSTGMYVVKITTAGTIINRRIILK</sequence>
<evidence type="ECO:0000256" key="3">
    <source>
        <dbReference type="ARBA" id="ARBA00022729"/>
    </source>
</evidence>
<evidence type="ECO:0000256" key="4">
    <source>
        <dbReference type="SAM" id="SignalP"/>
    </source>
</evidence>